<dbReference type="InterPro" id="IPR045682">
    <property type="entry name" value="DUF6193"/>
</dbReference>
<name>A0A066YHZ0_9ACTN</name>
<dbReference type="HOGENOM" id="CLU_1188706_0_0_11"/>
<proteinExistence type="predicted"/>
<keyword evidence="2" id="KW-1185">Reference proteome</keyword>
<comment type="caution">
    <text evidence="1">The sequence shown here is derived from an EMBL/GenBank/DDBJ whole genome shotgun (WGS) entry which is preliminary data.</text>
</comment>
<dbReference type="PATRIC" id="fig|1348663.4.peg.7271"/>
<gene>
    <name evidence="1" type="ORF">KCH_75220</name>
</gene>
<dbReference type="eggNOG" id="ENOG50320RI">
    <property type="taxonomic scope" value="Bacteria"/>
</dbReference>
<protein>
    <submittedName>
        <fullName evidence="1">Uncharacterized protein</fullName>
    </submittedName>
</protein>
<accession>A0A066YHZ0</accession>
<dbReference type="Pfam" id="PF19692">
    <property type="entry name" value="DUF6193"/>
    <property type="match status" value="1"/>
</dbReference>
<dbReference type="OrthoDB" id="3378006at2"/>
<dbReference type="RefSeq" id="WP_051653801.1">
    <property type="nucleotide sequence ID" value="NZ_KK853997.1"/>
</dbReference>
<dbReference type="Proteomes" id="UP000027178">
    <property type="component" value="Unassembled WGS sequence"/>
</dbReference>
<reference evidence="1 2" key="1">
    <citation type="submission" date="2014-05" db="EMBL/GenBank/DDBJ databases">
        <title>Draft Genome Sequence of Kitasatospora cheerisanensis KCTC 2395.</title>
        <authorList>
            <person name="Nam D.H."/>
        </authorList>
    </citation>
    <scope>NUCLEOTIDE SEQUENCE [LARGE SCALE GENOMIC DNA]</scope>
    <source>
        <strain evidence="1 2">KCTC 2395</strain>
    </source>
</reference>
<sequence length="233" mass="25462">MTDTRTDPDAAEREAAAAAFGAELARIAADLGVSLPVPERLHRFSAAFADARTEDRAWIRTWVPEAGPSVSLSRAHVTLVNGHAPDLAAAVRVTAAWLGGADLAAVRTVAPFLTVHDWAFAHERAPLDEVELTWRQRLGHLDLRGPHRYPPGYRAMFRAAFAEPRLRRLTPVTSHHTLWFATTTRHPYQRVGPAVEPRYDGTFLVRVQGGEPVEVATAEQAVALAVDGLPTGY</sequence>
<organism evidence="1 2">
    <name type="scientific">Kitasatospora cheerisanensis KCTC 2395</name>
    <dbReference type="NCBI Taxonomy" id="1348663"/>
    <lineage>
        <taxon>Bacteria</taxon>
        <taxon>Bacillati</taxon>
        <taxon>Actinomycetota</taxon>
        <taxon>Actinomycetes</taxon>
        <taxon>Kitasatosporales</taxon>
        <taxon>Streptomycetaceae</taxon>
        <taxon>Kitasatospora</taxon>
    </lineage>
</organism>
<evidence type="ECO:0000313" key="2">
    <source>
        <dbReference type="Proteomes" id="UP000027178"/>
    </source>
</evidence>
<dbReference type="EMBL" id="JNBY01000162">
    <property type="protein sequence ID" value="KDN80742.1"/>
    <property type="molecule type" value="Genomic_DNA"/>
</dbReference>
<dbReference type="AlphaFoldDB" id="A0A066YHZ0"/>
<evidence type="ECO:0000313" key="1">
    <source>
        <dbReference type="EMBL" id="KDN80742.1"/>
    </source>
</evidence>